<dbReference type="AlphaFoldDB" id="A0A8J8XLE4"/>
<reference evidence="1" key="1">
    <citation type="journal article" date="2005" name="PLoS Biol.">
        <title>The genomes of Oryza sativa: a history of duplications.</title>
        <authorList>
            <person name="Yu J."/>
            <person name="Wang J."/>
            <person name="Lin W."/>
            <person name="Li S."/>
            <person name="Li H."/>
            <person name="Zhou J."/>
            <person name="Ni P."/>
            <person name="Dong W."/>
            <person name="Hu S."/>
            <person name="Zeng C."/>
            <person name="Zhang J."/>
            <person name="Zhang Y."/>
            <person name="Li R."/>
            <person name="Xu Z."/>
            <person name="Li S."/>
            <person name="Li X."/>
            <person name="Zheng H."/>
            <person name="Cong L."/>
            <person name="Lin L."/>
            <person name="Yin J."/>
            <person name="Geng J."/>
            <person name="Li G."/>
            <person name="Shi J."/>
            <person name="Liu J."/>
            <person name="Lv H."/>
            <person name="Li J."/>
            <person name="Wang J."/>
            <person name="Deng Y."/>
            <person name="Ran L."/>
            <person name="Shi X."/>
            <person name="Wang X."/>
            <person name="Wu Q."/>
            <person name="Li C."/>
            <person name="Ren X."/>
            <person name="Wang J."/>
            <person name="Wang X."/>
            <person name="Li D."/>
            <person name="Liu D."/>
            <person name="Zhang X."/>
            <person name="Ji Z."/>
            <person name="Zhao W."/>
            <person name="Sun Y."/>
            <person name="Zhang Z."/>
            <person name="Bao J."/>
            <person name="Han Y."/>
            <person name="Dong L."/>
            <person name="Ji J."/>
            <person name="Chen P."/>
            <person name="Wu S."/>
            <person name="Liu J."/>
            <person name="Xiao Y."/>
            <person name="Bu D."/>
            <person name="Tan J."/>
            <person name="Yang L."/>
            <person name="Ye C."/>
            <person name="Zhang J."/>
            <person name="Xu J."/>
            <person name="Zhou Y."/>
            <person name="Yu Y."/>
            <person name="Zhang B."/>
            <person name="Zhuang S."/>
            <person name="Wei H."/>
            <person name="Liu B."/>
            <person name="Lei M."/>
            <person name="Yu H."/>
            <person name="Li Y."/>
            <person name="Xu H."/>
            <person name="Wei S."/>
            <person name="He X."/>
            <person name="Fang L."/>
            <person name="Zhang Z."/>
            <person name="Zhang Y."/>
            <person name="Huang X."/>
            <person name="Su Z."/>
            <person name="Tong W."/>
            <person name="Li J."/>
            <person name="Tong Z."/>
            <person name="Li S."/>
            <person name="Ye J."/>
            <person name="Wang L."/>
            <person name="Fang L."/>
            <person name="Lei T."/>
            <person name="Chen C."/>
            <person name="Chen H."/>
            <person name="Xu Z."/>
            <person name="Li H."/>
            <person name="Huang H."/>
            <person name="Zhang F."/>
            <person name="Xu H."/>
            <person name="Li N."/>
            <person name="Zhao C."/>
            <person name="Li S."/>
            <person name="Dong L."/>
            <person name="Huang Y."/>
            <person name="Li L."/>
            <person name="Xi Y."/>
            <person name="Qi Q."/>
            <person name="Li W."/>
            <person name="Zhang B."/>
            <person name="Hu W."/>
            <person name="Zhang Y."/>
            <person name="Tian X."/>
            <person name="Jiao Y."/>
            <person name="Liang X."/>
            <person name="Jin J."/>
            <person name="Gao L."/>
            <person name="Zheng W."/>
            <person name="Hao B."/>
            <person name="Liu S."/>
            <person name="Wang W."/>
            <person name="Yuan L."/>
            <person name="Cao M."/>
            <person name="McDermott J."/>
            <person name="Samudrala R."/>
            <person name="Wang J."/>
            <person name="Wong G.K."/>
            <person name="Yang H."/>
        </authorList>
    </citation>
    <scope>NUCLEOTIDE SEQUENCE [LARGE SCALE GENOMIC DNA]</scope>
</reference>
<evidence type="ECO:0000313" key="1">
    <source>
        <dbReference type="EMBL" id="EEE63099.1"/>
    </source>
</evidence>
<reference evidence="1" key="2">
    <citation type="submission" date="2008-12" db="EMBL/GenBank/DDBJ databases">
        <title>Improved gene annotation of the rice (Oryza sativa) genomes.</title>
        <authorList>
            <person name="Wang J."/>
            <person name="Li R."/>
            <person name="Fan W."/>
            <person name="Huang Q."/>
            <person name="Zhang J."/>
            <person name="Zhou Y."/>
            <person name="Hu Y."/>
            <person name="Zi S."/>
            <person name="Li J."/>
            <person name="Ni P."/>
            <person name="Zheng H."/>
            <person name="Zhang Y."/>
            <person name="Zhao M."/>
            <person name="Hao Q."/>
            <person name="McDermott J."/>
            <person name="Samudrala R."/>
            <person name="Kristiansen K."/>
            <person name="Wong G.K.-S."/>
        </authorList>
    </citation>
    <scope>NUCLEOTIDE SEQUENCE</scope>
</reference>
<name>A0A8J8XLE4_ORYSJ</name>
<proteinExistence type="predicted"/>
<dbReference type="Gramene" id="Os05t0285900-01">
    <property type="protein sequence ID" value="Os05t0285900-01"/>
    <property type="gene ID" value="Os05g0285900"/>
</dbReference>
<dbReference type="HOGENOM" id="CLU_2907874_0_0_1"/>
<protein>
    <submittedName>
        <fullName evidence="1">Uncharacterized protein</fullName>
    </submittedName>
</protein>
<sequence length="62" mass="6945">MKGGRPPQRALSPSTNMVMIIVDIDQDLSRVSRTALKLGLAFLDTMLFQKLISWNLVFILLA</sequence>
<dbReference type="Proteomes" id="UP000007752">
    <property type="component" value="Chromosome 5"/>
</dbReference>
<accession>A0A8J8XLE4</accession>
<gene>
    <name evidence="1" type="ORF">OsJ_17907</name>
</gene>
<dbReference type="EMBL" id="CM000142">
    <property type="protein sequence ID" value="EEE63099.1"/>
    <property type="molecule type" value="Genomic_DNA"/>
</dbReference>
<organism evidence="1">
    <name type="scientific">Oryza sativa subsp. japonica</name>
    <name type="common">Rice</name>
    <dbReference type="NCBI Taxonomy" id="39947"/>
    <lineage>
        <taxon>Eukaryota</taxon>
        <taxon>Viridiplantae</taxon>
        <taxon>Streptophyta</taxon>
        <taxon>Embryophyta</taxon>
        <taxon>Tracheophyta</taxon>
        <taxon>Spermatophyta</taxon>
        <taxon>Magnoliopsida</taxon>
        <taxon>Liliopsida</taxon>
        <taxon>Poales</taxon>
        <taxon>Poaceae</taxon>
        <taxon>BOP clade</taxon>
        <taxon>Oryzoideae</taxon>
        <taxon>Oryzeae</taxon>
        <taxon>Oryzinae</taxon>
        <taxon>Oryza</taxon>
        <taxon>Oryza sativa</taxon>
    </lineage>
</organism>
<dbReference type="Gramene" id="Os05t0285900-03">
    <property type="protein sequence ID" value="Os05t0285900-03"/>
    <property type="gene ID" value="Os05g0285900"/>
</dbReference>
<dbReference type="Gramene" id="Os05t0285900-02">
    <property type="protein sequence ID" value="Os05t0285900-02"/>
    <property type="gene ID" value="Os05g0285900"/>
</dbReference>